<dbReference type="AlphaFoldDB" id="A0A8H3UPV3"/>
<dbReference type="Proteomes" id="UP000447873">
    <property type="component" value="Unassembled WGS sequence"/>
</dbReference>
<name>A0A8H3UPV3_VENIN</name>
<gene>
    <name evidence="2" type="ORF">EG328_004314</name>
</gene>
<dbReference type="PANTHER" id="PTHR40642:SF1">
    <property type="entry name" value="YALI0F31295P"/>
    <property type="match status" value="1"/>
</dbReference>
<feature type="compositionally biased region" description="Basic and acidic residues" evidence="1">
    <location>
        <begin position="149"/>
        <end position="158"/>
    </location>
</feature>
<feature type="region of interest" description="Disordered" evidence="1">
    <location>
        <begin position="96"/>
        <end position="204"/>
    </location>
</feature>
<accession>A0A8H3UPV3</accession>
<feature type="compositionally biased region" description="Basic and acidic residues" evidence="1">
    <location>
        <begin position="192"/>
        <end position="204"/>
    </location>
</feature>
<comment type="caution">
    <text evidence="2">The sequence shown here is derived from an EMBL/GenBank/DDBJ whole genome shotgun (WGS) entry which is preliminary data.</text>
</comment>
<reference evidence="2 3" key="1">
    <citation type="submission" date="2018-12" db="EMBL/GenBank/DDBJ databases">
        <title>Venturia inaequalis Genome Resource.</title>
        <authorList>
            <person name="Lichtner F.J."/>
        </authorList>
    </citation>
    <scope>NUCLEOTIDE SEQUENCE [LARGE SCALE GENOMIC DNA]</scope>
    <source>
        <strain evidence="2 3">120213</strain>
    </source>
</reference>
<sequence>MAPLMGGDEAQHESSTELHLPLVTEHDLTAFHQKHFGNGPLPSQFFVQPQPEVDYEKYEEDDDGLGYYPDGVKRTLTDDQIAMFRHSEIQALIKEKEAQAAENEEENSPGRTSKTTPIFARKDFQYNNQQPGRVKKKKKSRPKQAREKKKLEQAAKEQAKRRRNSSSEVEEPRKKQFLKDDQQNPEDFLSDGDGKTYRRKAREADEIKETLVELDY</sequence>
<evidence type="ECO:0000313" key="2">
    <source>
        <dbReference type="EMBL" id="KAE9973575.1"/>
    </source>
</evidence>
<dbReference type="InterPro" id="IPR024526">
    <property type="entry name" value="DUF3807"/>
</dbReference>
<dbReference type="Pfam" id="PF12720">
    <property type="entry name" value="DUF3807"/>
    <property type="match status" value="1"/>
</dbReference>
<feature type="compositionally biased region" description="Basic and acidic residues" evidence="1">
    <location>
        <begin position="170"/>
        <end position="182"/>
    </location>
</feature>
<dbReference type="PANTHER" id="PTHR40642">
    <property type="entry name" value="YALI0F31295P"/>
    <property type="match status" value="1"/>
</dbReference>
<protein>
    <submittedName>
        <fullName evidence="2">Uncharacterized protein</fullName>
    </submittedName>
</protein>
<proteinExistence type="predicted"/>
<evidence type="ECO:0000256" key="1">
    <source>
        <dbReference type="SAM" id="MobiDB-lite"/>
    </source>
</evidence>
<feature type="compositionally biased region" description="Basic residues" evidence="1">
    <location>
        <begin position="133"/>
        <end position="148"/>
    </location>
</feature>
<organism evidence="2 3">
    <name type="scientific">Venturia inaequalis</name>
    <name type="common">Apple scab fungus</name>
    <dbReference type="NCBI Taxonomy" id="5025"/>
    <lineage>
        <taxon>Eukaryota</taxon>
        <taxon>Fungi</taxon>
        <taxon>Dikarya</taxon>
        <taxon>Ascomycota</taxon>
        <taxon>Pezizomycotina</taxon>
        <taxon>Dothideomycetes</taxon>
        <taxon>Pleosporomycetidae</taxon>
        <taxon>Venturiales</taxon>
        <taxon>Venturiaceae</taxon>
        <taxon>Venturia</taxon>
    </lineage>
</organism>
<dbReference type="EMBL" id="WNWS01000239">
    <property type="protein sequence ID" value="KAE9973575.1"/>
    <property type="molecule type" value="Genomic_DNA"/>
</dbReference>
<evidence type="ECO:0000313" key="3">
    <source>
        <dbReference type="Proteomes" id="UP000447873"/>
    </source>
</evidence>